<accession>A0AAV2G0V0</accession>
<reference evidence="2 3" key="1">
    <citation type="submission" date="2024-04" db="EMBL/GenBank/DDBJ databases">
        <authorList>
            <person name="Fracassetti M."/>
        </authorList>
    </citation>
    <scope>NUCLEOTIDE SEQUENCE [LARGE SCALE GENOMIC DNA]</scope>
</reference>
<evidence type="ECO:0000313" key="2">
    <source>
        <dbReference type="EMBL" id="CAL1403433.1"/>
    </source>
</evidence>
<dbReference type="PANTHER" id="PTHR43383">
    <property type="entry name" value="NODULIN 6"/>
    <property type="match status" value="1"/>
</dbReference>
<dbReference type="Pfam" id="PF07727">
    <property type="entry name" value="RVT_2"/>
    <property type="match status" value="1"/>
</dbReference>
<dbReference type="InterPro" id="IPR043502">
    <property type="entry name" value="DNA/RNA_pol_sf"/>
</dbReference>
<dbReference type="Proteomes" id="UP001497516">
    <property type="component" value="Chromosome 7"/>
</dbReference>
<evidence type="ECO:0000259" key="1">
    <source>
        <dbReference type="Pfam" id="PF07727"/>
    </source>
</evidence>
<organism evidence="2 3">
    <name type="scientific">Linum trigynum</name>
    <dbReference type="NCBI Taxonomy" id="586398"/>
    <lineage>
        <taxon>Eukaryota</taxon>
        <taxon>Viridiplantae</taxon>
        <taxon>Streptophyta</taxon>
        <taxon>Embryophyta</taxon>
        <taxon>Tracheophyta</taxon>
        <taxon>Spermatophyta</taxon>
        <taxon>Magnoliopsida</taxon>
        <taxon>eudicotyledons</taxon>
        <taxon>Gunneridae</taxon>
        <taxon>Pentapetalae</taxon>
        <taxon>rosids</taxon>
        <taxon>fabids</taxon>
        <taxon>Malpighiales</taxon>
        <taxon>Linaceae</taxon>
        <taxon>Linum</taxon>
    </lineage>
</organism>
<keyword evidence="3" id="KW-1185">Reference proteome</keyword>
<sequence length="145" mass="16642">MVAQGFTLEYGNDLTETFAPVAKMVTVHSLLAVASLRSWPLYQLDVKNAFLHGDLQETVYMECPPDYALGSPDKVCLLRRSFYGLKQAPRAWFRKFQHTVLELGFQQSLNDLSLFTRRTSRGLVVLILYVDDMSLLVMIRRVLRL</sequence>
<dbReference type="SUPFAM" id="SSF56672">
    <property type="entry name" value="DNA/RNA polymerases"/>
    <property type="match status" value="1"/>
</dbReference>
<feature type="domain" description="Reverse transcriptase Ty1/copia-type" evidence="1">
    <location>
        <begin position="1"/>
        <end position="135"/>
    </location>
</feature>
<dbReference type="PANTHER" id="PTHR43383:SF2">
    <property type="entry name" value="AMIDOHYDROLASE 2 FAMILY PROTEIN"/>
    <property type="match status" value="1"/>
</dbReference>
<dbReference type="EMBL" id="OZ034820">
    <property type="protein sequence ID" value="CAL1403433.1"/>
    <property type="molecule type" value="Genomic_DNA"/>
</dbReference>
<dbReference type="InterPro" id="IPR013103">
    <property type="entry name" value="RVT_2"/>
</dbReference>
<evidence type="ECO:0000313" key="3">
    <source>
        <dbReference type="Proteomes" id="UP001497516"/>
    </source>
</evidence>
<protein>
    <recommendedName>
        <fullName evidence="1">Reverse transcriptase Ty1/copia-type domain-containing protein</fullName>
    </recommendedName>
</protein>
<name>A0AAV2G0V0_9ROSI</name>
<dbReference type="AlphaFoldDB" id="A0AAV2G0V0"/>
<gene>
    <name evidence="2" type="ORF">LTRI10_LOCUS43370</name>
</gene>
<proteinExistence type="predicted"/>